<organism evidence="3 4">
    <name type="scientific">Pseudogemmatithrix spongiicola</name>
    <dbReference type="NCBI Taxonomy" id="3062599"/>
    <lineage>
        <taxon>Bacteria</taxon>
        <taxon>Pseudomonadati</taxon>
        <taxon>Gemmatimonadota</taxon>
        <taxon>Gemmatimonadia</taxon>
        <taxon>Gemmatimonadales</taxon>
        <taxon>Gemmatimonadaceae</taxon>
        <taxon>Pseudogemmatithrix</taxon>
    </lineage>
</organism>
<evidence type="ECO:0000256" key="1">
    <source>
        <dbReference type="SAM" id="SignalP"/>
    </source>
</evidence>
<feature type="signal peptide" evidence="1">
    <location>
        <begin position="1"/>
        <end position="21"/>
    </location>
</feature>
<accession>A0AA49JVE0</accession>
<dbReference type="Proteomes" id="UP001229955">
    <property type="component" value="Chromosome"/>
</dbReference>
<gene>
    <name evidence="2" type="ORF">Strain138_001916</name>
    <name evidence="3" type="ORF">Strain318_001915</name>
</gene>
<accession>A0AA49K0P0</accession>
<reference evidence="3" key="1">
    <citation type="submission" date="2023-07" db="EMBL/GenBank/DDBJ databases">
        <authorList>
            <person name="Haufschild T."/>
            <person name="Kallscheuer N."/>
            <person name="Hammer J."/>
            <person name="Kohn T."/>
            <person name="Kabuu M."/>
            <person name="Jogler M."/>
            <person name="Wohfarth N."/>
            <person name="Heuer A."/>
            <person name="Rohde M."/>
            <person name="van Teeseling M.C.F."/>
            <person name="Jogler C."/>
        </authorList>
    </citation>
    <scope>NUCLEOTIDE SEQUENCE</scope>
    <source>
        <strain evidence="2">Strain 138</strain>
        <strain evidence="3">Strain 318</strain>
    </source>
</reference>
<protein>
    <recommendedName>
        <fullName evidence="5">Lipocalin-like domain-containing protein</fullName>
    </recommendedName>
</protein>
<dbReference type="RefSeq" id="WP_367885499.1">
    <property type="nucleotide sequence ID" value="NZ_CP130612.1"/>
</dbReference>
<evidence type="ECO:0000313" key="4">
    <source>
        <dbReference type="Proteomes" id="UP001229955"/>
    </source>
</evidence>
<dbReference type="EMBL" id="CP130612">
    <property type="protein sequence ID" value="WKW12619.1"/>
    <property type="molecule type" value="Genomic_DNA"/>
</dbReference>
<evidence type="ECO:0000313" key="2">
    <source>
        <dbReference type="EMBL" id="WKW12619.1"/>
    </source>
</evidence>
<evidence type="ECO:0000313" key="3">
    <source>
        <dbReference type="EMBL" id="WKW15526.1"/>
    </source>
</evidence>
<dbReference type="EMBL" id="CP130613">
    <property type="protein sequence ID" value="WKW15526.1"/>
    <property type="molecule type" value="Genomic_DNA"/>
</dbReference>
<proteinExistence type="predicted"/>
<name>A0AA49K0P0_9BACT</name>
<dbReference type="AlphaFoldDB" id="A0AA49K0P0"/>
<keyword evidence="1" id="KW-0732">Signal</keyword>
<keyword evidence="4" id="KW-1185">Reference proteome</keyword>
<evidence type="ECO:0008006" key="5">
    <source>
        <dbReference type="Google" id="ProtNLM"/>
    </source>
</evidence>
<sequence>MSRRILAAALLVAAFATAATASILHDLTGRWQLAVVTDNGTGYPVLELKQEGDKVTGTYTSNAMGSRTISGTVYGDTLSFVLSPSGAGEGMVLTYTARIVTADSLNGYVDFAGQGGARFTGTRQR</sequence>
<dbReference type="KEGG" id="pspc:Strain318_001915"/>
<feature type="chain" id="PRO_5041398761" description="Lipocalin-like domain-containing protein" evidence="1">
    <location>
        <begin position="22"/>
        <end position="125"/>
    </location>
</feature>